<keyword evidence="4 6" id="KW-0175">Coiled coil</keyword>
<evidence type="ECO:0000256" key="2">
    <source>
        <dbReference type="ARBA" id="ARBA00022473"/>
    </source>
</evidence>
<comment type="similarity">
    <text evidence="1">Belongs to the FLX family.</text>
</comment>
<dbReference type="InterPro" id="IPR040353">
    <property type="entry name" value="FLX/FLX-like"/>
</dbReference>
<dbReference type="OrthoDB" id="1928946at2759"/>
<organism evidence="8 9">
    <name type="scientific">Rhynchospora breviuscula</name>
    <dbReference type="NCBI Taxonomy" id="2022672"/>
    <lineage>
        <taxon>Eukaryota</taxon>
        <taxon>Viridiplantae</taxon>
        <taxon>Streptophyta</taxon>
        <taxon>Embryophyta</taxon>
        <taxon>Tracheophyta</taxon>
        <taxon>Spermatophyta</taxon>
        <taxon>Magnoliopsida</taxon>
        <taxon>Liliopsida</taxon>
        <taxon>Poales</taxon>
        <taxon>Cyperaceae</taxon>
        <taxon>Cyperoideae</taxon>
        <taxon>Rhynchosporeae</taxon>
        <taxon>Rhynchospora</taxon>
    </lineage>
</organism>
<name>A0A9Q0C756_9POAL</name>
<keyword evidence="2" id="KW-0217">Developmental protein</keyword>
<evidence type="ECO:0000256" key="7">
    <source>
        <dbReference type="SAM" id="MobiDB-lite"/>
    </source>
</evidence>
<dbReference type="AlphaFoldDB" id="A0A9Q0C756"/>
<feature type="region of interest" description="Disordered" evidence="7">
    <location>
        <begin position="268"/>
        <end position="297"/>
    </location>
</feature>
<evidence type="ECO:0000256" key="5">
    <source>
        <dbReference type="ARBA" id="ARBA00023089"/>
    </source>
</evidence>
<reference evidence="8" key="1">
    <citation type="journal article" date="2022" name="Cell">
        <title>Repeat-based holocentromeres influence genome architecture and karyotype evolution.</title>
        <authorList>
            <person name="Hofstatter P.G."/>
            <person name="Thangavel G."/>
            <person name="Lux T."/>
            <person name="Neumann P."/>
            <person name="Vondrak T."/>
            <person name="Novak P."/>
            <person name="Zhang M."/>
            <person name="Costa L."/>
            <person name="Castellani M."/>
            <person name="Scott A."/>
            <person name="Toegelov H."/>
            <person name="Fuchs J."/>
            <person name="Mata-Sucre Y."/>
            <person name="Dias Y."/>
            <person name="Vanzela A.L.L."/>
            <person name="Huettel B."/>
            <person name="Almeida C.C.S."/>
            <person name="Simkova H."/>
            <person name="Souza G."/>
            <person name="Pedrosa-Harand A."/>
            <person name="Macas J."/>
            <person name="Mayer K.F.X."/>
            <person name="Houben A."/>
            <person name="Marques A."/>
        </authorList>
    </citation>
    <scope>NUCLEOTIDE SEQUENCE</scope>
    <source>
        <strain evidence="8">RhyBre1mFocal</strain>
    </source>
</reference>
<sequence length="297" mass="32949">MGARRGPHVVDLQDQPPLLGRAPAPAPAPSPDDRRRRHHLHPQLQLDLHDRLAAIDRHIQSLLLDNQRLAAVHVALRQELLQSHHHLRLSAASASRSRDAKEADLRDALERSRHAEAAARQVEAVRSEIARVRDDVRRLSHSRDEMVQGLVAMRGDLGRMRAENTQLEIVAKETDTMQRELLKGRAAIEFEKKAHAENEEQRKQMETTMASMAREIEKLRADLANADKRAQAAAASANPGYPGAYANPPEASAYGSYADPYMQAQVQRTPDGTAQYVQASGSQHVSAYNSQPAAAQR</sequence>
<evidence type="ECO:0000313" key="8">
    <source>
        <dbReference type="EMBL" id="KAJ1688518.1"/>
    </source>
</evidence>
<feature type="region of interest" description="Disordered" evidence="7">
    <location>
        <begin position="1"/>
        <end position="37"/>
    </location>
</feature>
<dbReference type="GO" id="GO:0009908">
    <property type="term" value="P:flower development"/>
    <property type="evidence" value="ECO:0007669"/>
    <property type="project" value="UniProtKB-KW"/>
</dbReference>
<protein>
    <recommendedName>
        <fullName evidence="10">Protein FLC EXPRESSOR</fullName>
    </recommendedName>
</protein>
<evidence type="ECO:0000256" key="1">
    <source>
        <dbReference type="ARBA" id="ARBA00005405"/>
    </source>
</evidence>
<gene>
    <name evidence="8" type="ORF">LUZ63_019908</name>
</gene>
<dbReference type="Proteomes" id="UP001151287">
    <property type="component" value="Unassembled WGS sequence"/>
</dbReference>
<dbReference type="GO" id="GO:0030154">
    <property type="term" value="P:cell differentiation"/>
    <property type="evidence" value="ECO:0007669"/>
    <property type="project" value="UniProtKB-KW"/>
</dbReference>
<proteinExistence type="inferred from homology"/>
<evidence type="ECO:0000256" key="4">
    <source>
        <dbReference type="ARBA" id="ARBA00023054"/>
    </source>
</evidence>
<keyword evidence="5" id="KW-0287">Flowering</keyword>
<dbReference type="PANTHER" id="PTHR33405:SF17">
    <property type="entry name" value="PROTEIN FLC EXPRESSOR"/>
    <property type="match status" value="1"/>
</dbReference>
<accession>A0A9Q0C756</accession>
<feature type="region of interest" description="Disordered" evidence="7">
    <location>
        <begin position="236"/>
        <end position="255"/>
    </location>
</feature>
<evidence type="ECO:0000313" key="9">
    <source>
        <dbReference type="Proteomes" id="UP001151287"/>
    </source>
</evidence>
<evidence type="ECO:0000256" key="6">
    <source>
        <dbReference type="SAM" id="Coils"/>
    </source>
</evidence>
<keyword evidence="9" id="KW-1185">Reference proteome</keyword>
<dbReference type="PANTHER" id="PTHR33405">
    <property type="entry name" value="PROTEIN FLX-LIKE 2"/>
    <property type="match status" value="1"/>
</dbReference>
<evidence type="ECO:0000256" key="3">
    <source>
        <dbReference type="ARBA" id="ARBA00022782"/>
    </source>
</evidence>
<feature type="compositionally biased region" description="Low complexity" evidence="7">
    <location>
        <begin position="236"/>
        <end position="246"/>
    </location>
</feature>
<evidence type="ECO:0008006" key="10">
    <source>
        <dbReference type="Google" id="ProtNLM"/>
    </source>
</evidence>
<keyword evidence="3" id="KW-0221">Differentiation</keyword>
<feature type="coiled-coil region" evidence="6">
    <location>
        <begin position="195"/>
        <end position="236"/>
    </location>
</feature>
<dbReference type="EMBL" id="JAMQYH010000005">
    <property type="protein sequence ID" value="KAJ1688518.1"/>
    <property type="molecule type" value="Genomic_DNA"/>
</dbReference>
<comment type="caution">
    <text evidence="8">The sequence shown here is derived from an EMBL/GenBank/DDBJ whole genome shotgun (WGS) entry which is preliminary data.</text>
</comment>